<dbReference type="AlphaFoldDB" id="A0AAD5WUB0"/>
<proteinExistence type="predicted"/>
<feature type="compositionally biased region" description="Low complexity" evidence="1">
    <location>
        <begin position="399"/>
        <end position="408"/>
    </location>
</feature>
<name>A0AAD5WUB0_9PEZI</name>
<evidence type="ECO:0000313" key="2">
    <source>
        <dbReference type="EMBL" id="KAJ2904809.1"/>
    </source>
</evidence>
<dbReference type="Proteomes" id="UP001201980">
    <property type="component" value="Unassembled WGS sequence"/>
</dbReference>
<keyword evidence="3" id="KW-1185">Reference proteome</keyword>
<feature type="region of interest" description="Disordered" evidence="1">
    <location>
        <begin position="245"/>
        <end position="441"/>
    </location>
</feature>
<organism evidence="2 3">
    <name type="scientific">Zalerion maritima</name>
    <dbReference type="NCBI Taxonomy" id="339359"/>
    <lineage>
        <taxon>Eukaryota</taxon>
        <taxon>Fungi</taxon>
        <taxon>Dikarya</taxon>
        <taxon>Ascomycota</taxon>
        <taxon>Pezizomycotina</taxon>
        <taxon>Sordariomycetes</taxon>
        <taxon>Lulworthiomycetidae</taxon>
        <taxon>Lulworthiales</taxon>
        <taxon>Lulworthiaceae</taxon>
        <taxon>Zalerion</taxon>
    </lineage>
</organism>
<dbReference type="EMBL" id="JAKWBI020000044">
    <property type="protein sequence ID" value="KAJ2904809.1"/>
    <property type="molecule type" value="Genomic_DNA"/>
</dbReference>
<sequence>MRYEDWDVLLFPSDSRDEDRPPIPIREFKTQCHVVPDSEVTLAHGSMDIPILTCCVPGLKAGTPFNISMHSWAKPVYSQFTRNCATPADRVQFQARVYVDGTLASSVVFGRRGPWPLVINQLDHINPVTGATDLEFPTFHHDLLQINSWAPDEDLGRIRIVLSEGFASSEQRPFVRVKNILAFSFQHAPLDVLEGNGIAWPNPIMWRQAAMDYAPSPKHSLVETHAHSPRNVEYYPRRLALPTHARGLPIDSSPELMPPRLPTHRYHTYDRSSGRSSEAETEGSPFKKRAIRQSYSDISMPDYGPAGLMDQLTLSSRPGDRGRRKQHEGPGLETGVYPRHNFEAPSTLVTGRKTPVKSPFGSAVENPLQINTSAFGKPAPMKAFENKLGQDDDADDSEGSSSGSGSRGNSDDESTPTGGDGAFSCRESRNPFVDTREEQIL</sequence>
<gene>
    <name evidence="2" type="ORF">MKZ38_007165</name>
</gene>
<comment type="caution">
    <text evidence="2">The sequence shown here is derived from an EMBL/GenBank/DDBJ whole genome shotgun (WGS) entry which is preliminary data.</text>
</comment>
<protein>
    <submittedName>
        <fullName evidence="2">NADH dehydrogenase -like protein</fullName>
    </submittedName>
</protein>
<accession>A0AAD5WUB0</accession>
<evidence type="ECO:0000313" key="3">
    <source>
        <dbReference type="Proteomes" id="UP001201980"/>
    </source>
</evidence>
<evidence type="ECO:0000256" key="1">
    <source>
        <dbReference type="SAM" id="MobiDB-lite"/>
    </source>
</evidence>
<feature type="compositionally biased region" description="Basic and acidic residues" evidence="1">
    <location>
        <begin position="426"/>
        <end position="441"/>
    </location>
</feature>
<reference evidence="2" key="1">
    <citation type="submission" date="2022-07" db="EMBL/GenBank/DDBJ databases">
        <title>Draft genome sequence of Zalerion maritima ATCC 34329, a (micro)plastics degrading marine fungus.</title>
        <authorList>
            <person name="Paco A."/>
            <person name="Goncalves M.F.M."/>
            <person name="Rocha-Santos T.A.P."/>
            <person name="Alves A."/>
        </authorList>
    </citation>
    <scope>NUCLEOTIDE SEQUENCE</scope>
    <source>
        <strain evidence="2">ATCC 34329</strain>
    </source>
</reference>